<name>A0A0J6BU33_BREBE</name>
<gene>
    <name evidence="1" type="ORF">AB432_024370</name>
</gene>
<dbReference type="eggNOG" id="ENOG502ZNH9">
    <property type="taxonomic scope" value="Bacteria"/>
</dbReference>
<evidence type="ECO:0000313" key="2">
    <source>
        <dbReference type="Proteomes" id="UP000036061"/>
    </source>
</evidence>
<sequence>MKSSYRGVILLALILFASIVCTQYTVNMYFAQRYMEVLLLSGATVVLFPLAWMVLRKDQRDRREQGK</sequence>
<reference evidence="1 2" key="1">
    <citation type="journal article" date="2015" name="Genome Announc.">
        <title>Draft Genome Sequence of Brevibacillus brevis DZQ7, a Plant Growth-Promoting Rhizobacterium with Broad-Spectrum Antimicrobial Activity.</title>
        <authorList>
            <person name="Hou Q."/>
            <person name="Wang C."/>
            <person name="Hou X."/>
            <person name="Xia Z."/>
            <person name="Ye J."/>
            <person name="Liu K."/>
            <person name="Liu H."/>
            <person name="Wang J."/>
            <person name="Guo H."/>
            <person name="Yu X."/>
            <person name="Yang Y."/>
            <person name="Du B."/>
            <person name="Ding Y."/>
        </authorList>
    </citation>
    <scope>NUCLEOTIDE SEQUENCE [LARGE SCALE GENOMIC DNA]</scope>
    <source>
        <strain evidence="1 2">DZQ7</strain>
    </source>
</reference>
<accession>A0A0J6BU33</accession>
<evidence type="ECO:0000313" key="1">
    <source>
        <dbReference type="EMBL" id="AWX57978.1"/>
    </source>
</evidence>
<organism evidence="1 2">
    <name type="scientific">Brevibacillus brevis</name>
    <name type="common">Bacillus brevis</name>
    <dbReference type="NCBI Taxonomy" id="1393"/>
    <lineage>
        <taxon>Bacteria</taxon>
        <taxon>Bacillati</taxon>
        <taxon>Bacillota</taxon>
        <taxon>Bacilli</taxon>
        <taxon>Bacillales</taxon>
        <taxon>Paenibacillaceae</taxon>
        <taxon>Brevibacillus</taxon>
    </lineage>
</organism>
<dbReference type="RefSeq" id="WP_048034491.1">
    <property type="nucleotide sequence ID" value="NZ_BAAFZQ010000028.1"/>
</dbReference>
<dbReference type="AlphaFoldDB" id="A0A0J6BU33"/>
<protein>
    <submittedName>
        <fullName evidence="1">Uncharacterized protein</fullName>
    </submittedName>
</protein>
<dbReference type="EMBL" id="CP030117">
    <property type="protein sequence ID" value="AWX57978.1"/>
    <property type="molecule type" value="Genomic_DNA"/>
</dbReference>
<dbReference type="Proteomes" id="UP000036061">
    <property type="component" value="Chromosome"/>
</dbReference>
<proteinExistence type="predicted"/>